<dbReference type="EMBL" id="JAEVFJ010000044">
    <property type="protein sequence ID" value="KAH8085426.1"/>
    <property type="molecule type" value="Genomic_DNA"/>
</dbReference>
<dbReference type="OrthoDB" id="3252362at2759"/>
<feature type="compositionally biased region" description="Acidic residues" evidence="1">
    <location>
        <begin position="27"/>
        <end position="39"/>
    </location>
</feature>
<evidence type="ECO:0000256" key="1">
    <source>
        <dbReference type="SAM" id="MobiDB-lite"/>
    </source>
</evidence>
<feature type="compositionally biased region" description="Basic and acidic residues" evidence="1">
    <location>
        <begin position="40"/>
        <end position="57"/>
    </location>
</feature>
<accession>A0A8K0XLG4</accession>
<organism evidence="2 3">
    <name type="scientific">Cristinia sonorae</name>
    <dbReference type="NCBI Taxonomy" id="1940300"/>
    <lineage>
        <taxon>Eukaryota</taxon>
        <taxon>Fungi</taxon>
        <taxon>Dikarya</taxon>
        <taxon>Basidiomycota</taxon>
        <taxon>Agaricomycotina</taxon>
        <taxon>Agaricomycetes</taxon>
        <taxon>Agaricomycetidae</taxon>
        <taxon>Agaricales</taxon>
        <taxon>Pleurotineae</taxon>
        <taxon>Stephanosporaceae</taxon>
        <taxon>Cristinia</taxon>
    </lineage>
</organism>
<evidence type="ECO:0000313" key="2">
    <source>
        <dbReference type="EMBL" id="KAH8085426.1"/>
    </source>
</evidence>
<feature type="region of interest" description="Disordered" evidence="1">
    <location>
        <begin position="133"/>
        <end position="160"/>
    </location>
</feature>
<name>A0A8K0XLG4_9AGAR</name>
<evidence type="ECO:0000313" key="3">
    <source>
        <dbReference type="Proteomes" id="UP000813824"/>
    </source>
</evidence>
<keyword evidence="3" id="KW-1185">Reference proteome</keyword>
<gene>
    <name evidence="2" type="ORF">BXZ70DRAFT_1045629</name>
</gene>
<protein>
    <submittedName>
        <fullName evidence="2">Uncharacterized protein</fullName>
    </submittedName>
</protein>
<dbReference type="Proteomes" id="UP000813824">
    <property type="component" value="Unassembled WGS sequence"/>
</dbReference>
<sequence length="990" mass="112122">MDIDDEEEGSGRDVWGLGMHGGRDDERGEGDDERGEGDDEREHTNRDSEDDHDNKDDNDNEDDNDNDDEDPPHYGWEPNPDHPGGGATPLSDDTSDTSSNNSEDSDNLIPQDVSSDSTRARVESALRANVTVVHYPSDEAGAPLSSDSEDSDGDSEQAVHPKAANAVYAERLGGDSQANIYAPFADELEWGVSLWAKTRGPGSNAFSDLLKIPGFREHLGLSYKTSAQLNKIIDEEIPNERPRFQRTEIVVDGHAYEVYFRDVLECIQSLYGDPNFAAHLVFKPERHYADPDQTIRLYHDIYTGKWWWAAQEQLDKHNPGGTIIPVLVSSDKTEITEMGGQMAYPIYLTIGNLPKEIRRKPSQNGQILLGYLPTTKLEHITNKARRRRVTTNLFHACVGEILRPLEAAGLDGVVMTSVDGITRRTHPIFASYIGDYLEQVLVTGVMFGECPTCDVPREELGEFTAEYPFRDLEHVIRILELADTSPGEFLKECREAGIKAIYHPFWLNLPIADIFLSITPDILHQLYQGVVKHLISWLTKAFGATEIDARCRRLPPNHSARLFTKGITTLSKVTGTEHADMARIIMGLIVDLPLPGVPNPTRLVSAVRAILDFLYLAQYPIHSTGSLDRLDDALQRFHDNKSIFVDLHIREGWQIPKLHWLEHYRFAIEHLGTTDNFNTEYTERLHIDLTKDAHDATNGKDIYSQMTRWVERKEKMLRHEKFVEWRRQGCPPVWALNELSTGPQISPKMTKQPSVKGVHLGLLAELYGAVDFQSALKEYIVGCRQPGLSVQALRSRAAKVFLPFIKLPVYHKAKFWDSDFRLFRNNWNDYDVLHVSPTRQNRRGQELPGRFDTAIINMGNGGMVGAHGYEIGQVRVIFSIPPDAIAMLFPPEGPQPPQYLAYVEWFTGLQQPPDPSHGMFRLRRKTYMADGVTKRKATIIPLSDIRRSVMLFPHFGPVAPRHWTSENVLELCTRFYVNSWTDRHLYGTFY</sequence>
<dbReference type="InterPro" id="IPR041078">
    <property type="entry name" value="Plavaka"/>
</dbReference>
<dbReference type="Pfam" id="PF18759">
    <property type="entry name" value="Plavaka"/>
    <property type="match status" value="1"/>
</dbReference>
<dbReference type="AlphaFoldDB" id="A0A8K0XLG4"/>
<comment type="caution">
    <text evidence="2">The sequence shown here is derived from an EMBL/GenBank/DDBJ whole genome shotgun (WGS) entry which is preliminary data.</text>
</comment>
<reference evidence="2" key="1">
    <citation type="journal article" date="2021" name="New Phytol.">
        <title>Evolutionary innovations through gain and loss of genes in the ectomycorrhizal Boletales.</title>
        <authorList>
            <person name="Wu G."/>
            <person name="Miyauchi S."/>
            <person name="Morin E."/>
            <person name="Kuo A."/>
            <person name="Drula E."/>
            <person name="Varga T."/>
            <person name="Kohler A."/>
            <person name="Feng B."/>
            <person name="Cao Y."/>
            <person name="Lipzen A."/>
            <person name="Daum C."/>
            <person name="Hundley H."/>
            <person name="Pangilinan J."/>
            <person name="Johnson J."/>
            <person name="Barry K."/>
            <person name="LaButti K."/>
            <person name="Ng V."/>
            <person name="Ahrendt S."/>
            <person name="Min B."/>
            <person name="Choi I.G."/>
            <person name="Park H."/>
            <person name="Plett J.M."/>
            <person name="Magnuson J."/>
            <person name="Spatafora J.W."/>
            <person name="Nagy L.G."/>
            <person name="Henrissat B."/>
            <person name="Grigoriev I.V."/>
            <person name="Yang Z.L."/>
            <person name="Xu J."/>
            <person name="Martin F.M."/>
        </authorList>
    </citation>
    <scope>NUCLEOTIDE SEQUENCE</scope>
    <source>
        <strain evidence="2">KKN 215</strain>
    </source>
</reference>
<feature type="region of interest" description="Disordered" evidence="1">
    <location>
        <begin position="1"/>
        <end position="121"/>
    </location>
</feature>
<feature type="compositionally biased region" description="Acidic residues" evidence="1">
    <location>
        <begin position="58"/>
        <end position="70"/>
    </location>
</feature>
<proteinExistence type="predicted"/>